<dbReference type="EMBL" id="VJNC01000005">
    <property type="protein sequence ID" value="TSE22580.1"/>
    <property type="molecule type" value="Genomic_DNA"/>
</dbReference>
<protein>
    <submittedName>
        <fullName evidence="1">Uncharacterized protein</fullName>
    </submittedName>
</protein>
<dbReference type="Proteomes" id="UP000315577">
    <property type="component" value="Unassembled WGS sequence"/>
</dbReference>
<dbReference type="EMBL" id="SMAH01000006">
    <property type="protein sequence ID" value="TCS98073.1"/>
    <property type="molecule type" value="Genomic_DNA"/>
</dbReference>
<dbReference type="AlphaFoldDB" id="A0A4R3LDK4"/>
<proteinExistence type="predicted"/>
<evidence type="ECO:0000313" key="4">
    <source>
        <dbReference type="Proteomes" id="UP000315577"/>
    </source>
</evidence>
<evidence type="ECO:0000313" key="2">
    <source>
        <dbReference type="EMBL" id="TSE22580.1"/>
    </source>
</evidence>
<evidence type="ECO:0000313" key="3">
    <source>
        <dbReference type="Proteomes" id="UP000295536"/>
    </source>
</evidence>
<reference evidence="2 4" key="2">
    <citation type="submission" date="2019-07" db="EMBL/GenBank/DDBJ databases">
        <title>Tepidimonas ignava SPS-1037 draft genome.</title>
        <authorList>
            <person name="Da Costa M.S."/>
            <person name="Froufe H.J.C."/>
            <person name="Egas C."/>
            <person name="Albuquerque L."/>
        </authorList>
    </citation>
    <scope>NUCLEOTIDE SEQUENCE [LARGE SCALE GENOMIC DNA]</scope>
    <source>
        <strain evidence="2 4">SPS-1037</strain>
    </source>
</reference>
<organism evidence="1 3">
    <name type="scientific">Tepidimonas ignava</name>
    <dbReference type="NCBI Taxonomy" id="114249"/>
    <lineage>
        <taxon>Bacteria</taxon>
        <taxon>Pseudomonadati</taxon>
        <taxon>Pseudomonadota</taxon>
        <taxon>Betaproteobacteria</taxon>
        <taxon>Burkholderiales</taxon>
        <taxon>Tepidimonas</taxon>
    </lineage>
</organism>
<reference evidence="1 3" key="1">
    <citation type="submission" date="2019-03" db="EMBL/GenBank/DDBJ databases">
        <title>Genomic Encyclopedia of Type Strains, Phase IV (KMG-IV): sequencing the most valuable type-strain genomes for metagenomic binning, comparative biology and taxonomic classification.</title>
        <authorList>
            <person name="Goeker M."/>
        </authorList>
    </citation>
    <scope>NUCLEOTIDE SEQUENCE [LARGE SCALE GENOMIC DNA]</scope>
    <source>
        <strain evidence="1 3">DSM 12034</strain>
    </source>
</reference>
<comment type="caution">
    <text evidence="1">The sequence shown here is derived from an EMBL/GenBank/DDBJ whole genome shotgun (WGS) entry which is preliminary data.</text>
</comment>
<keyword evidence="4" id="KW-1185">Reference proteome</keyword>
<gene>
    <name evidence="1" type="ORF">EDC36_10662</name>
    <name evidence="2" type="ORF">Tigna_01016</name>
</gene>
<evidence type="ECO:0000313" key="1">
    <source>
        <dbReference type="EMBL" id="TCS98073.1"/>
    </source>
</evidence>
<dbReference type="Proteomes" id="UP000295536">
    <property type="component" value="Unassembled WGS sequence"/>
</dbReference>
<name>A0A4R3LDK4_9BURK</name>
<accession>A0A4R3LDK4</accession>
<sequence length="78" mass="7761">MAAVMNIASTPSFVSQAATAVSDTPGAAQVLALRKALQVQQQGALALLQALPQPAPAPTGDLPLATQGPLGTQLNVMA</sequence>